<evidence type="ECO:0000313" key="7">
    <source>
        <dbReference type="Proteomes" id="UP000228948"/>
    </source>
</evidence>
<evidence type="ECO:0000256" key="4">
    <source>
        <dbReference type="ARBA" id="ARBA00023172"/>
    </source>
</evidence>
<keyword evidence="3" id="KW-0238">DNA-binding</keyword>
<dbReference type="PANTHER" id="PTHR30629:SF2">
    <property type="entry name" value="PROPHAGE INTEGRASE INTS-RELATED"/>
    <property type="match status" value="1"/>
</dbReference>
<dbReference type="InterPro" id="IPR050808">
    <property type="entry name" value="Phage_Integrase"/>
</dbReference>
<dbReference type="InterPro" id="IPR011010">
    <property type="entry name" value="DNA_brk_join_enz"/>
</dbReference>
<dbReference type="Proteomes" id="UP000228948">
    <property type="component" value="Chromosome"/>
</dbReference>
<dbReference type="GO" id="GO:0015074">
    <property type="term" value="P:DNA integration"/>
    <property type="evidence" value="ECO:0007669"/>
    <property type="project" value="UniProtKB-KW"/>
</dbReference>
<evidence type="ECO:0000256" key="2">
    <source>
        <dbReference type="ARBA" id="ARBA00022908"/>
    </source>
</evidence>
<comment type="similarity">
    <text evidence="1">Belongs to the 'phage' integrase family.</text>
</comment>
<feature type="domain" description="Tyr recombinase" evidence="5">
    <location>
        <begin position="168"/>
        <end position="336"/>
    </location>
</feature>
<proteinExistence type="inferred from homology"/>
<evidence type="ECO:0000259" key="5">
    <source>
        <dbReference type="PROSITE" id="PS51898"/>
    </source>
</evidence>
<evidence type="ECO:0000313" key="6">
    <source>
        <dbReference type="EMBL" id="ATX65285.1"/>
    </source>
</evidence>
<accession>A0A2K8KC51</accession>
<protein>
    <submittedName>
        <fullName evidence="6">Integrase</fullName>
    </submittedName>
</protein>
<keyword evidence="4" id="KW-0233">DNA recombination</keyword>
<evidence type="ECO:0000256" key="1">
    <source>
        <dbReference type="ARBA" id="ARBA00008857"/>
    </source>
</evidence>
<dbReference type="SUPFAM" id="SSF56349">
    <property type="entry name" value="DNA breaking-rejoining enzymes"/>
    <property type="match status" value="1"/>
</dbReference>
<keyword evidence="2" id="KW-0229">DNA integration</keyword>
<reference evidence="6 7" key="1">
    <citation type="submission" date="2017-11" db="EMBL/GenBank/DDBJ databases">
        <title>Revised Sequence and Annotation of the Rhodobaca barguzinensis strain alga05 Genome.</title>
        <authorList>
            <person name="Kopejtka K."/>
            <person name="Tomasch J.M."/>
            <person name="Bunk B."/>
            <person name="Koblizek M."/>
        </authorList>
    </citation>
    <scope>NUCLEOTIDE SEQUENCE [LARGE SCALE GENOMIC DNA]</scope>
    <source>
        <strain evidence="7">alga05</strain>
    </source>
</reference>
<organism evidence="6 7">
    <name type="scientific">Roseinatronobacter bogoriensis subsp. barguzinensis</name>
    <dbReference type="NCBI Taxonomy" id="441209"/>
    <lineage>
        <taxon>Bacteria</taxon>
        <taxon>Pseudomonadati</taxon>
        <taxon>Pseudomonadota</taxon>
        <taxon>Alphaproteobacteria</taxon>
        <taxon>Rhodobacterales</taxon>
        <taxon>Paracoccaceae</taxon>
        <taxon>Roseinatronobacter</taxon>
    </lineage>
</organism>
<dbReference type="EMBL" id="CP024899">
    <property type="protein sequence ID" value="ATX65285.1"/>
    <property type="molecule type" value="Genomic_DNA"/>
</dbReference>
<dbReference type="Pfam" id="PF00589">
    <property type="entry name" value="Phage_integrase"/>
    <property type="match status" value="1"/>
</dbReference>
<dbReference type="AlphaFoldDB" id="A0A2K8KC51"/>
<dbReference type="GO" id="GO:0006310">
    <property type="term" value="P:DNA recombination"/>
    <property type="evidence" value="ECO:0007669"/>
    <property type="project" value="UniProtKB-KW"/>
</dbReference>
<dbReference type="OrthoDB" id="7510934at2"/>
<dbReference type="InterPro" id="IPR002104">
    <property type="entry name" value="Integrase_catalytic"/>
</dbReference>
<sequence>MARRPNPFPGVSRQVDRHGKVRFRFRRYGKADVYLPGEYGSIEFRQAYETCVQGVQKIPSVDATKPGTLNWLIVRYLTSTRYADLSEVRKKTLRRELEWLRLQAGDLPFASFEPRHVEALMARKEGPTAANTVKKSMSMLFNFAIKKSLMGQRFNPASSADRRKENPDGYHTWTEEEIAQYLAFHPSGSKPRLAMLIFLYTGASRQDAARMGRQNMSGERIKCSRGKTKVGADLPILPELADEIARLPVDQLMFLTHTAGKPYKPETLGNWFRDQCNAAGLPHCAAHGLRKAGATRLAEAGATEWEIASYLAHKDTKMAAVYVRKANRGKLADRGMGRLSQSKR</sequence>
<dbReference type="Gene3D" id="1.10.443.10">
    <property type="entry name" value="Intergrase catalytic core"/>
    <property type="match status" value="1"/>
</dbReference>
<keyword evidence="7" id="KW-1185">Reference proteome</keyword>
<dbReference type="PANTHER" id="PTHR30629">
    <property type="entry name" value="PROPHAGE INTEGRASE"/>
    <property type="match status" value="1"/>
</dbReference>
<name>A0A2K8KC51_9RHOB</name>
<dbReference type="Gene3D" id="1.10.150.130">
    <property type="match status" value="1"/>
</dbReference>
<dbReference type="KEGG" id="rbg:BG454_05140"/>
<dbReference type="GO" id="GO:0003677">
    <property type="term" value="F:DNA binding"/>
    <property type="evidence" value="ECO:0007669"/>
    <property type="project" value="UniProtKB-KW"/>
</dbReference>
<dbReference type="InterPro" id="IPR010998">
    <property type="entry name" value="Integrase_recombinase_N"/>
</dbReference>
<dbReference type="InterPro" id="IPR013762">
    <property type="entry name" value="Integrase-like_cat_sf"/>
</dbReference>
<dbReference type="PROSITE" id="PS51898">
    <property type="entry name" value="TYR_RECOMBINASE"/>
    <property type="match status" value="1"/>
</dbReference>
<evidence type="ECO:0000256" key="3">
    <source>
        <dbReference type="ARBA" id="ARBA00023125"/>
    </source>
</evidence>
<gene>
    <name evidence="6" type="ORF">BG454_05140</name>
</gene>
<dbReference type="STRING" id="441209.GCA_001870665_03766"/>